<feature type="compositionally biased region" description="Acidic residues" evidence="2">
    <location>
        <begin position="367"/>
        <end position="384"/>
    </location>
</feature>
<dbReference type="OrthoDB" id="3647690at2759"/>
<dbReference type="GeneID" id="30172469"/>
<feature type="compositionally biased region" description="Basic and acidic residues" evidence="2">
    <location>
        <begin position="1"/>
        <end position="10"/>
    </location>
</feature>
<feature type="compositionally biased region" description="Low complexity" evidence="2">
    <location>
        <begin position="191"/>
        <end position="205"/>
    </location>
</feature>
<feature type="region of interest" description="Disordered" evidence="2">
    <location>
        <begin position="432"/>
        <end position="451"/>
    </location>
</feature>
<feature type="compositionally biased region" description="Low complexity" evidence="2">
    <location>
        <begin position="158"/>
        <end position="169"/>
    </location>
</feature>
<evidence type="ECO:0000256" key="2">
    <source>
        <dbReference type="SAM" id="MobiDB-lite"/>
    </source>
</evidence>
<feature type="region of interest" description="Disordered" evidence="2">
    <location>
        <begin position="1"/>
        <end position="26"/>
    </location>
</feature>
<keyword evidence="6" id="KW-1185">Reference proteome</keyword>
<reference evidence="5" key="4">
    <citation type="submission" date="2024-02" db="EMBL/GenBank/DDBJ databases">
        <title>Comparative genomics of Cryptococcus and Kwoniella reveals pathogenesis evolution and contrasting modes of karyotype evolution via chromosome fusion or intercentromeric recombination.</title>
        <authorList>
            <person name="Coelho M.A."/>
            <person name="David-Palma M."/>
            <person name="Shea T."/>
            <person name="Bowers K."/>
            <person name="McGinley-Smith S."/>
            <person name="Mohammad A.W."/>
            <person name="Gnirke A."/>
            <person name="Yurkov A.M."/>
            <person name="Nowrousian M."/>
            <person name="Sun S."/>
            <person name="Cuomo C.A."/>
            <person name="Heitman J."/>
        </authorList>
    </citation>
    <scope>NUCLEOTIDE SEQUENCE</scope>
    <source>
        <strain evidence="5">CBS 10737</strain>
    </source>
</reference>
<feature type="region of interest" description="Disordered" evidence="2">
    <location>
        <begin position="718"/>
        <end position="739"/>
    </location>
</feature>
<evidence type="ECO:0000313" key="6">
    <source>
        <dbReference type="Proteomes" id="UP000094020"/>
    </source>
</evidence>
<dbReference type="PROSITE" id="PS50013">
    <property type="entry name" value="CHROMO_2"/>
    <property type="match status" value="1"/>
</dbReference>
<dbReference type="RefSeq" id="XP_019010797.1">
    <property type="nucleotide sequence ID" value="XM_019155839.1"/>
</dbReference>
<proteinExistence type="predicted"/>
<evidence type="ECO:0000259" key="3">
    <source>
        <dbReference type="PROSITE" id="PS50013"/>
    </source>
</evidence>
<dbReference type="EMBL" id="KI894011">
    <property type="protein sequence ID" value="OCF49578.1"/>
    <property type="molecule type" value="Genomic_DNA"/>
</dbReference>
<dbReference type="EMBL" id="CP144523">
    <property type="protein sequence ID" value="WWC70372.1"/>
    <property type="molecule type" value="Genomic_DNA"/>
</dbReference>
<organism evidence="4">
    <name type="scientific">Kwoniella pini CBS 10737</name>
    <dbReference type="NCBI Taxonomy" id="1296096"/>
    <lineage>
        <taxon>Eukaryota</taxon>
        <taxon>Fungi</taxon>
        <taxon>Dikarya</taxon>
        <taxon>Basidiomycota</taxon>
        <taxon>Agaricomycotina</taxon>
        <taxon>Tremellomycetes</taxon>
        <taxon>Tremellales</taxon>
        <taxon>Cryptococcaceae</taxon>
        <taxon>Kwoniella</taxon>
    </lineage>
</organism>
<feature type="compositionally biased region" description="Polar residues" evidence="2">
    <location>
        <begin position="253"/>
        <end position="264"/>
    </location>
</feature>
<name>A0A1B9I294_9TREE</name>
<dbReference type="InterPro" id="IPR000953">
    <property type="entry name" value="Chromo/chromo_shadow_dom"/>
</dbReference>
<protein>
    <recommendedName>
        <fullName evidence="3">Chromo domain-containing protein</fullName>
    </recommendedName>
</protein>
<reference evidence="4" key="1">
    <citation type="submission" date="2013-07" db="EMBL/GenBank/DDBJ databases">
        <title>The Genome Sequence of Cryptococcus pinus CBS10737.</title>
        <authorList>
            <consortium name="The Broad Institute Genome Sequencing Platform"/>
            <person name="Cuomo C."/>
            <person name="Litvintseva A."/>
            <person name="Chen Y."/>
            <person name="Heitman J."/>
            <person name="Sun S."/>
            <person name="Springer D."/>
            <person name="Dromer F."/>
            <person name="Young S.K."/>
            <person name="Zeng Q."/>
            <person name="Gargeya S."/>
            <person name="Fitzgerald M."/>
            <person name="Abouelleil A."/>
            <person name="Alvarado L."/>
            <person name="Berlin A.M."/>
            <person name="Chapman S.B."/>
            <person name="Dewar J."/>
            <person name="Goldberg J."/>
            <person name="Griggs A."/>
            <person name="Gujja S."/>
            <person name="Hansen M."/>
            <person name="Howarth C."/>
            <person name="Imamovic A."/>
            <person name="Larimer J."/>
            <person name="McCowan C."/>
            <person name="Murphy C."/>
            <person name="Pearson M."/>
            <person name="Priest M."/>
            <person name="Roberts A."/>
            <person name="Saif S."/>
            <person name="Shea T."/>
            <person name="Sykes S."/>
            <person name="Wortman J."/>
            <person name="Nusbaum C."/>
            <person name="Birren B."/>
        </authorList>
    </citation>
    <scope>NUCLEOTIDE SEQUENCE [LARGE SCALE GENOMIC DNA]</scope>
    <source>
        <strain evidence="4">CBS 10737</strain>
    </source>
</reference>
<feature type="compositionally biased region" description="Polar residues" evidence="2">
    <location>
        <begin position="226"/>
        <end position="245"/>
    </location>
</feature>
<reference evidence="4" key="3">
    <citation type="submission" date="2016-07" db="EMBL/GenBank/DDBJ databases">
        <title>Evolution of pathogenesis and genome organization in the Tremellales.</title>
        <authorList>
            <person name="Cuomo C."/>
            <person name="Litvintseva A."/>
            <person name="Heitman J."/>
            <person name="Chen Y."/>
            <person name="Sun S."/>
            <person name="Springer D."/>
            <person name="Dromer F."/>
            <person name="Young S."/>
            <person name="Zeng Q."/>
            <person name="Chapman S."/>
            <person name="Gujja S."/>
            <person name="Saif S."/>
            <person name="Birren B."/>
        </authorList>
    </citation>
    <scope>NUCLEOTIDE SEQUENCE</scope>
    <source>
        <strain evidence="4">CBS 10737</strain>
    </source>
</reference>
<feature type="compositionally biased region" description="Polar residues" evidence="2">
    <location>
        <begin position="132"/>
        <end position="142"/>
    </location>
</feature>
<feature type="domain" description="Chromo" evidence="3">
    <location>
        <begin position="30"/>
        <end position="92"/>
    </location>
</feature>
<dbReference type="KEGG" id="kpin:30172469"/>
<gene>
    <name evidence="4" type="ORF">I206_04100</name>
    <name evidence="5" type="ORF">I206_104322</name>
</gene>
<feature type="region of interest" description="Disordered" evidence="2">
    <location>
        <begin position="87"/>
        <end position="337"/>
    </location>
</feature>
<feature type="coiled-coil region" evidence="1">
    <location>
        <begin position="681"/>
        <end position="708"/>
    </location>
</feature>
<dbReference type="STRING" id="1296096.A0A1B9I294"/>
<dbReference type="Proteomes" id="UP000094020">
    <property type="component" value="Chromosome 5"/>
</dbReference>
<dbReference type="Gene3D" id="2.40.50.40">
    <property type="match status" value="1"/>
</dbReference>
<feature type="coiled-coil region" evidence="1">
    <location>
        <begin position="513"/>
        <end position="574"/>
    </location>
</feature>
<accession>A0A1B9I294</accession>
<sequence>MRPKREREDSATPPAETQFISQSDDSDNLWEALEIIGERGPRRTGDYLVQWKGVDPSTKGPWEPSWTKKEGCTQDLVRDWKVKCNEAAEKEKDNSERGKNTKKRKMTREEKKTTSPEVVIPAHRGRGRPPGSTKSNKSSATLHNRRTSRGASFSSEYTTTSAPSPTKTSRVTRGQNKNPPQTHIVEIQDESSSSPASSDKPSSRISKVRIDLTNTESAIAGPGPSTAANRSRQSTPTDTPPLKTTSKSRSRVSLKSPGNKQSEQPVEPGLASLADADNSSVSGDSIGQFSTPPASERRPKAATVEINPAANLLGESSNDQESASAPQEVKDVATANVWETIEHDGEIGERLVGEDDEGLAVIRVMEEDSMEQEIGEGDEDLNDLDSEHGNGEQEPLDQGQDITDENRGGSDNLAESDGLANLPAEVAADESIISIRQTGNDDDNSLKPHPDTVALQESRAKIAELEAQISQLHQPEDHPDTVALHESRSKIAQLEAQLSQAQKPEPHPDSILLDEFRSRVAQLEIERQAALSVSTEPPTTQAEAGRESISEPRITQLEDEIAKLKRSKDLLSDDNGFLRGQYAEASSRAVTEVNNVKTLTEQVQTLKSQLSTGLKQRHMLFEKIAKDKEIEVHKLKGQLKILLDQSRLTDDNVRAKAAAYSTMKGELEEMTRQFLARGGEIDRLNRRIESLSERNEELVDQLDTIRALKMGVLPGLAEEEDRDSYSSAGESDSTDDSLILKARNSEKKRNGIERLSTNDVFQAQYIQGENTKTPLTGYECKFHDGEKGCNVICETVEVGETETNT</sequence>
<keyword evidence="1" id="KW-0175">Coiled coil</keyword>
<dbReference type="AlphaFoldDB" id="A0A1B9I294"/>
<feature type="region of interest" description="Disordered" evidence="2">
    <location>
        <begin position="360"/>
        <end position="425"/>
    </location>
</feature>
<feature type="compositionally biased region" description="Polar residues" evidence="2">
    <location>
        <begin position="277"/>
        <end position="293"/>
    </location>
</feature>
<feature type="compositionally biased region" description="Polar residues" evidence="2">
    <location>
        <begin position="171"/>
        <end position="181"/>
    </location>
</feature>
<evidence type="ECO:0000256" key="1">
    <source>
        <dbReference type="SAM" id="Coils"/>
    </source>
</evidence>
<evidence type="ECO:0000313" key="4">
    <source>
        <dbReference type="EMBL" id="OCF49578.1"/>
    </source>
</evidence>
<evidence type="ECO:0000313" key="5">
    <source>
        <dbReference type="EMBL" id="WWC70372.1"/>
    </source>
</evidence>
<reference evidence="5" key="2">
    <citation type="submission" date="2013-07" db="EMBL/GenBank/DDBJ databases">
        <authorList>
            <consortium name="The Broad Institute Genome Sequencing Platform"/>
            <person name="Cuomo C."/>
            <person name="Litvintseva A."/>
            <person name="Chen Y."/>
            <person name="Heitman J."/>
            <person name="Sun S."/>
            <person name="Springer D."/>
            <person name="Dromer F."/>
            <person name="Young S.K."/>
            <person name="Zeng Q."/>
            <person name="Gargeya S."/>
            <person name="Fitzgerald M."/>
            <person name="Abouelleil A."/>
            <person name="Alvarado L."/>
            <person name="Berlin A.M."/>
            <person name="Chapman S.B."/>
            <person name="Dewar J."/>
            <person name="Goldberg J."/>
            <person name="Griggs A."/>
            <person name="Gujja S."/>
            <person name="Hansen M."/>
            <person name="Howarth C."/>
            <person name="Imamovic A."/>
            <person name="Larimer J."/>
            <person name="McCowan C."/>
            <person name="Murphy C."/>
            <person name="Pearson M."/>
            <person name="Priest M."/>
            <person name="Roberts A."/>
            <person name="Saif S."/>
            <person name="Shea T."/>
            <person name="Sykes S."/>
            <person name="Wortman J."/>
            <person name="Nusbaum C."/>
            <person name="Birren B."/>
        </authorList>
    </citation>
    <scope>NUCLEOTIDE SEQUENCE</scope>
    <source>
        <strain evidence="5">CBS 10737</strain>
    </source>
</reference>
<dbReference type="CDD" id="cd00024">
    <property type="entry name" value="CD_CSD"/>
    <property type="match status" value="1"/>
</dbReference>
<feature type="compositionally biased region" description="Basic and acidic residues" evidence="2">
    <location>
        <begin position="87"/>
        <end position="99"/>
    </location>
</feature>
<feature type="compositionally biased region" description="Polar residues" evidence="2">
    <location>
        <begin position="314"/>
        <end position="325"/>
    </location>
</feature>